<keyword evidence="3 6" id="KW-0812">Transmembrane</keyword>
<keyword evidence="2" id="KW-1003">Cell membrane</keyword>
<evidence type="ECO:0008006" key="9">
    <source>
        <dbReference type="Google" id="ProtNLM"/>
    </source>
</evidence>
<accession>A0A6I8LRC8</accession>
<evidence type="ECO:0000256" key="6">
    <source>
        <dbReference type="SAM" id="Phobius"/>
    </source>
</evidence>
<feature type="transmembrane region" description="Helical" evidence="6">
    <location>
        <begin position="266"/>
        <end position="287"/>
    </location>
</feature>
<dbReference type="RefSeq" id="WP_155545540.1">
    <property type="nucleotide sequence ID" value="NZ_CABVGP010000002.1"/>
</dbReference>
<dbReference type="PANTHER" id="PTHR23513">
    <property type="entry name" value="INTEGRAL MEMBRANE EFFLUX PROTEIN-RELATED"/>
    <property type="match status" value="1"/>
</dbReference>
<name>A0A6I8LRC8_9PSEU</name>
<organism evidence="7 8">
    <name type="scientific">Amycolatopsis camponoti</name>
    <dbReference type="NCBI Taxonomy" id="2606593"/>
    <lineage>
        <taxon>Bacteria</taxon>
        <taxon>Bacillati</taxon>
        <taxon>Actinomycetota</taxon>
        <taxon>Actinomycetes</taxon>
        <taxon>Pseudonocardiales</taxon>
        <taxon>Pseudonocardiaceae</taxon>
        <taxon>Amycolatopsis</taxon>
    </lineage>
</organism>
<gene>
    <name evidence="7" type="ORF">AA23TX_05455</name>
</gene>
<reference evidence="7 8" key="1">
    <citation type="submission" date="2019-09" db="EMBL/GenBank/DDBJ databases">
        <authorList>
            <person name="Leyn A S."/>
        </authorList>
    </citation>
    <scope>NUCLEOTIDE SEQUENCE [LARGE SCALE GENOMIC DNA]</scope>
    <source>
        <strain evidence="7">AA231_1</strain>
    </source>
</reference>
<dbReference type="Pfam" id="PF07690">
    <property type="entry name" value="MFS_1"/>
    <property type="match status" value="1"/>
</dbReference>
<dbReference type="InterPro" id="IPR036259">
    <property type="entry name" value="MFS_trans_sf"/>
</dbReference>
<protein>
    <recommendedName>
        <fullName evidence="9">MFS transporter</fullName>
    </recommendedName>
</protein>
<feature type="transmembrane region" description="Helical" evidence="6">
    <location>
        <begin position="174"/>
        <end position="199"/>
    </location>
</feature>
<evidence type="ECO:0000256" key="3">
    <source>
        <dbReference type="ARBA" id="ARBA00022692"/>
    </source>
</evidence>
<evidence type="ECO:0000256" key="1">
    <source>
        <dbReference type="ARBA" id="ARBA00004651"/>
    </source>
</evidence>
<feature type="transmembrane region" description="Helical" evidence="6">
    <location>
        <begin position="98"/>
        <end position="127"/>
    </location>
</feature>
<dbReference type="Gene3D" id="1.20.1250.20">
    <property type="entry name" value="MFS general substrate transporter like domains"/>
    <property type="match status" value="1"/>
</dbReference>
<sequence length="431" mass="44612">MVDLAPGFVRSRWQRSVLGRFPGLGKLTVSSLLSETADEFASVALIWIVLVETGSPGLAGLAVLFRRFPEIVSGPLLGAWFDRWSPVRLTAIGFAVRGIAIGGIALLSVVGTFSIPVVLGLCLVMGVTNPLAKVGTRVITPLLIPRRELQVANGVLTIGDQFPYLVGPVLGGSLAGFIGIWSLFIPAIMCLVATALVLGVRVNPGVAVPAASPSPKKNSFVAGFGPLITVPVVRAMMILTVIYFLSYGPLLTAIPVFSEQNLGAGGAGYGAMWSAMGVGALLGLVMVPRLARFRPAVVNAVGATVWGLILLPLVFVHALPLALVIMFVGGFVWAPYASTEISVIQNAVTAEQYGAVFGARRSVIVASSPTGAALGGLLLEHFSGSQVVALSGVACVLGGALCLCLPSVRAEKPVEPAPVPSSQVEPEPEPV</sequence>
<comment type="subcellular location">
    <subcellularLocation>
        <location evidence="1">Cell membrane</location>
        <topology evidence="1">Multi-pass membrane protein</topology>
    </subcellularLocation>
</comment>
<dbReference type="PANTHER" id="PTHR23513:SF6">
    <property type="entry name" value="MAJOR FACILITATOR SUPERFAMILY ASSOCIATED DOMAIN-CONTAINING PROTEIN"/>
    <property type="match status" value="1"/>
</dbReference>
<evidence type="ECO:0000256" key="2">
    <source>
        <dbReference type="ARBA" id="ARBA00022475"/>
    </source>
</evidence>
<dbReference type="InterPro" id="IPR011701">
    <property type="entry name" value="MFS"/>
</dbReference>
<evidence type="ECO:0000256" key="5">
    <source>
        <dbReference type="ARBA" id="ARBA00023136"/>
    </source>
</evidence>
<dbReference type="AlphaFoldDB" id="A0A6I8LRC8"/>
<evidence type="ECO:0000256" key="4">
    <source>
        <dbReference type="ARBA" id="ARBA00022989"/>
    </source>
</evidence>
<feature type="transmembrane region" description="Helical" evidence="6">
    <location>
        <begin position="308"/>
        <end position="333"/>
    </location>
</feature>
<dbReference type="GO" id="GO:0005886">
    <property type="term" value="C:plasma membrane"/>
    <property type="evidence" value="ECO:0007669"/>
    <property type="project" value="UniProtKB-SubCell"/>
</dbReference>
<keyword evidence="4 6" id="KW-1133">Transmembrane helix</keyword>
<evidence type="ECO:0000313" key="8">
    <source>
        <dbReference type="Proteomes" id="UP000399805"/>
    </source>
</evidence>
<dbReference type="Proteomes" id="UP000399805">
    <property type="component" value="Unassembled WGS sequence"/>
</dbReference>
<keyword evidence="5 6" id="KW-0472">Membrane</keyword>
<proteinExistence type="predicted"/>
<feature type="transmembrane region" description="Helical" evidence="6">
    <location>
        <begin position="40"/>
        <end position="65"/>
    </location>
</feature>
<evidence type="ECO:0000313" key="7">
    <source>
        <dbReference type="EMBL" id="VVJ20434.1"/>
    </source>
</evidence>
<dbReference type="GO" id="GO:0022857">
    <property type="term" value="F:transmembrane transporter activity"/>
    <property type="evidence" value="ECO:0007669"/>
    <property type="project" value="InterPro"/>
</dbReference>
<keyword evidence="8" id="KW-1185">Reference proteome</keyword>
<dbReference type="CDD" id="cd06173">
    <property type="entry name" value="MFS_MefA_like"/>
    <property type="match status" value="1"/>
</dbReference>
<feature type="transmembrane region" description="Helical" evidence="6">
    <location>
        <begin position="387"/>
        <end position="405"/>
    </location>
</feature>
<dbReference type="EMBL" id="CABVGP010000002">
    <property type="protein sequence ID" value="VVJ20434.1"/>
    <property type="molecule type" value="Genomic_DNA"/>
</dbReference>
<feature type="transmembrane region" description="Helical" evidence="6">
    <location>
        <begin position="220"/>
        <end position="246"/>
    </location>
</feature>
<dbReference type="SUPFAM" id="SSF103473">
    <property type="entry name" value="MFS general substrate transporter"/>
    <property type="match status" value="1"/>
</dbReference>